<gene>
    <name evidence="2" type="ORF">WMSIL1_LOCUS7366</name>
</gene>
<feature type="compositionally biased region" description="Polar residues" evidence="1">
    <location>
        <begin position="150"/>
        <end position="168"/>
    </location>
</feature>
<dbReference type="Proteomes" id="UP000321570">
    <property type="component" value="Unassembled WGS sequence"/>
</dbReference>
<feature type="compositionally biased region" description="Low complexity" evidence="1">
    <location>
        <begin position="451"/>
        <end position="466"/>
    </location>
</feature>
<feature type="region of interest" description="Disordered" evidence="1">
    <location>
        <begin position="653"/>
        <end position="702"/>
    </location>
</feature>
<feature type="compositionally biased region" description="Basic and acidic residues" evidence="1">
    <location>
        <begin position="398"/>
        <end position="408"/>
    </location>
</feature>
<evidence type="ECO:0000313" key="3">
    <source>
        <dbReference type="Proteomes" id="UP000321570"/>
    </source>
</evidence>
<feature type="compositionally biased region" description="Basic and acidic residues" evidence="1">
    <location>
        <begin position="467"/>
        <end position="478"/>
    </location>
</feature>
<feature type="compositionally biased region" description="Polar residues" evidence="1">
    <location>
        <begin position="260"/>
        <end position="279"/>
    </location>
</feature>
<protein>
    <submittedName>
        <fullName evidence="2">Uncharacterized protein</fullName>
    </submittedName>
</protein>
<feature type="compositionally biased region" description="Basic and acidic residues" evidence="1">
    <location>
        <begin position="604"/>
        <end position="615"/>
    </location>
</feature>
<reference evidence="2 3" key="1">
    <citation type="submission" date="2019-07" db="EMBL/GenBank/DDBJ databases">
        <authorList>
            <person name="Jastrzebski P J."/>
            <person name="Paukszto L."/>
            <person name="Jastrzebski P J."/>
        </authorList>
    </citation>
    <scope>NUCLEOTIDE SEQUENCE [LARGE SCALE GENOMIC DNA]</scope>
    <source>
        <strain evidence="2 3">WMS-il1</strain>
    </source>
</reference>
<dbReference type="EMBL" id="CABIJS010000256">
    <property type="protein sequence ID" value="VUZ47846.1"/>
    <property type="molecule type" value="Genomic_DNA"/>
</dbReference>
<name>A0A564YKV8_HYMDI</name>
<evidence type="ECO:0000313" key="2">
    <source>
        <dbReference type="EMBL" id="VUZ47846.1"/>
    </source>
</evidence>
<dbReference type="AlphaFoldDB" id="A0A564YKV8"/>
<proteinExistence type="predicted"/>
<feature type="compositionally biased region" description="Polar residues" evidence="1">
    <location>
        <begin position="309"/>
        <end position="323"/>
    </location>
</feature>
<keyword evidence="3" id="KW-1185">Reference proteome</keyword>
<feature type="compositionally biased region" description="Basic and acidic residues" evidence="1">
    <location>
        <begin position="358"/>
        <end position="376"/>
    </location>
</feature>
<feature type="compositionally biased region" description="Polar residues" evidence="1">
    <location>
        <begin position="413"/>
        <end position="432"/>
    </location>
</feature>
<feature type="region of interest" description="Disordered" evidence="1">
    <location>
        <begin position="98"/>
        <end position="641"/>
    </location>
</feature>
<accession>A0A564YKV8</accession>
<sequence length="702" mass="78869">MTSFIQNDHVSEGDNLQHVGLGRPKKPKNYKSTTIIVTDGEEVEHKPLSTEDLYVKPNECSNLENVSSNEKDNEVKHMRNKPVAGIALPGMTLGQVKLRSLKSENSRPSNEEKDESSEPVANGKDGIFSQVKLKAVTPTTTEDTVKLIPPQNSLENSQNSDYENQDGNNIRPGLLKDNSFMQDEMKKRKQRRQPCLPTNEASQQNQELPSFEKQRSNQNNSVPKIKTFPSVSPRKRSIETSPSNCFDETPFMRKPVPGKISQTENPIDQMAPTENNRQTTHFRKLDSSSLSTNNSEPTGSSHHNDKRMNNFTGGTETQSTTIGRKSFSENEPGANVQIRRSSVPEKEEQNISYFSKIQESRSSKIENEIHHLDRQRKSNQVDSLSKSCKGSDISVPRSESKKEIERANRKSHSSALSTTSEHSEAPTSASSEGHSEAISGKHIYKKSGNASSPRKLSSSSSASGCSLRDKSESKKDSSNSDSTSAKQKIEKRRPPPKPTDNKKPDVISEIQGSGDEGTTEGVFRTRRNSTLATEQNEKHNAYDQDDCAVPDVPIEGTSVHDFGRQRETKKDQYKSRFNRLNPRNWRQKYPKQGLSSPKIAEGSSFDRENDAEITKRRSYYQRSMPNLSNSSEEPVKKPRQKFMAFLRRNQRTAINTIDAEGDDSFQQMNHHKTGRPTRPHETDSREKCEKLDAPASFDGERT</sequence>
<feature type="compositionally biased region" description="Polar residues" evidence="1">
    <location>
        <begin position="378"/>
        <end position="388"/>
    </location>
</feature>
<feature type="region of interest" description="Disordered" evidence="1">
    <location>
        <begin position="1"/>
        <end position="31"/>
    </location>
</feature>
<evidence type="ECO:0000256" key="1">
    <source>
        <dbReference type="SAM" id="MobiDB-lite"/>
    </source>
</evidence>
<feature type="compositionally biased region" description="Polar residues" evidence="1">
    <location>
        <begin position="287"/>
        <end position="301"/>
    </location>
</feature>
<feature type="compositionally biased region" description="Basic and acidic residues" evidence="1">
    <location>
        <begin position="101"/>
        <end position="111"/>
    </location>
</feature>
<organism evidence="2 3">
    <name type="scientific">Hymenolepis diminuta</name>
    <name type="common">Rat tapeworm</name>
    <dbReference type="NCBI Taxonomy" id="6216"/>
    <lineage>
        <taxon>Eukaryota</taxon>
        <taxon>Metazoa</taxon>
        <taxon>Spiralia</taxon>
        <taxon>Lophotrochozoa</taxon>
        <taxon>Platyhelminthes</taxon>
        <taxon>Cestoda</taxon>
        <taxon>Eucestoda</taxon>
        <taxon>Cyclophyllidea</taxon>
        <taxon>Hymenolepididae</taxon>
        <taxon>Hymenolepis</taxon>
    </lineage>
</organism>
<feature type="compositionally biased region" description="Basic and acidic residues" evidence="1">
    <location>
        <begin position="561"/>
        <end position="574"/>
    </location>
</feature>
<feature type="compositionally biased region" description="Polar residues" evidence="1">
    <location>
        <begin position="620"/>
        <end position="632"/>
    </location>
</feature>
<feature type="compositionally biased region" description="Basic and acidic residues" evidence="1">
    <location>
        <begin position="678"/>
        <end position="702"/>
    </location>
</feature>
<feature type="compositionally biased region" description="Polar residues" evidence="1">
    <location>
        <begin position="199"/>
        <end position="208"/>
    </location>
</feature>